<sequence>MEKTWSDLTPYEVERQRTIAANNKKLEALNIPRLSQSIQKSSSTKKDKMRFVRPGDLQVAANNKRLRSHDIPKPPPPVIIPSSSASQDAPPSSPTHDATSHRLTKKGRPKRSQPPHFQFQPQHQHQPSPPSSPPQHQPPPSPPQHQLSTTPPPSPPQHQLSTTPPQHQPPPPPPQHQPPPPPPPPQPQHQSSEPEHEVVLERLSQPRQPLPPPPPRNHAHWIVDVIDDDGNVRQKSVEVNDLIPNKVGFKVQTIWNDDHQPIGEAGGLLSGYIGFLASSDELLPIMYPKWPKVPLAKKDLIYDNNIKAKFVVSDTNKFHKKWIYTSLGKRWRERRCFLFNKYYDWALTVEQNIEQFPPEVTKDHWAMYLNYRLSPDTMAKADKNALNRQKQRIPHTLGTRSLARTRDIMEQRDGRSYSRGDMYEISHTKRNGSYVNDEARQKNEELQKERQTSSDNEAFVTVFGKEHHGYVRGMGLGPTPSQNNGSSSRPSVSTSSSTADAKIAKMQSEIDVLTKEVAEVNELKAKVAEFDAMKEQFALIMANMQNQGYNIGSPFEVRRSFESSHNVEGNQATPDDST</sequence>
<proteinExistence type="predicted"/>
<evidence type="ECO:0000313" key="1">
    <source>
        <dbReference type="EMBL" id="CAJ2629470.1"/>
    </source>
</evidence>
<organism evidence="1 2">
    <name type="scientific">Trifolium pratense</name>
    <name type="common">Red clover</name>
    <dbReference type="NCBI Taxonomy" id="57577"/>
    <lineage>
        <taxon>Eukaryota</taxon>
        <taxon>Viridiplantae</taxon>
        <taxon>Streptophyta</taxon>
        <taxon>Embryophyta</taxon>
        <taxon>Tracheophyta</taxon>
        <taxon>Spermatophyta</taxon>
        <taxon>Magnoliopsida</taxon>
        <taxon>eudicotyledons</taxon>
        <taxon>Gunneridae</taxon>
        <taxon>Pentapetalae</taxon>
        <taxon>rosids</taxon>
        <taxon>fabids</taxon>
        <taxon>Fabales</taxon>
        <taxon>Fabaceae</taxon>
        <taxon>Papilionoideae</taxon>
        <taxon>50 kb inversion clade</taxon>
        <taxon>NPAAA clade</taxon>
        <taxon>Hologalegina</taxon>
        <taxon>IRL clade</taxon>
        <taxon>Trifolieae</taxon>
        <taxon>Trifolium</taxon>
    </lineage>
</organism>
<dbReference type="Proteomes" id="UP001177021">
    <property type="component" value="Unassembled WGS sequence"/>
</dbReference>
<name>A0ACB0IBL1_TRIPR</name>
<keyword evidence="2" id="KW-1185">Reference proteome</keyword>
<gene>
    <name evidence="1" type="ORF">MILVUS5_LOCUS1446</name>
</gene>
<reference evidence="1" key="1">
    <citation type="submission" date="2023-10" db="EMBL/GenBank/DDBJ databases">
        <authorList>
            <person name="Rodriguez Cubillos JULIANA M."/>
            <person name="De Vega J."/>
        </authorList>
    </citation>
    <scope>NUCLEOTIDE SEQUENCE</scope>
</reference>
<evidence type="ECO:0000313" key="2">
    <source>
        <dbReference type="Proteomes" id="UP001177021"/>
    </source>
</evidence>
<protein>
    <submittedName>
        <fullName evidence="1">Uncharacterized protein</fullName>
    </submittedName>
</protein>
<dbReference type="EMBL" id="CASHSV030000001">
    <property type="protein sequence ID" value="CAJ2629470.1"/>
    <property type="molecule type" value="Genomic_DNA"/>
</dbReference>
<accession>A0ACB0IBL1</accession>
<comment type="caution">
    <text evidence="1">The sequence shown here is derived from an EMBL/GenBank/DDBJ whole genome shotgun (WGS) entry which is preliminary data.</text>
</comment>